<dbReference type="Proteomes" id="UP000540506">
    <property type="component" value="Unassembled WGS sequence"/>
</dbReference>
<evidence type="ECO:0000256" key="4">
    <source>
        <dbReference type="ARBA" id="ARBA00023033"/>
    </source>
</evidence>
<evidence type="ECO:0000256" key="1">
    <source>
        <dbReference type="ARBA" id="ARBA00022630"/>
    </source>
</evidence>
<name>A0A7W7VSU1_KITKI</name>
<evidence type="ECO:0000256" key="2">
    <source>
        <dbReference type="ARBA" id="ARBA00022643"/>
    </source>
</evidence>
<dbReference type="AlphaFoldDB" id="A0A7W7VSU1"/>
<reference evidence="6 7" key="1">
    <citation type="submission" date="2020-08" db="EMBL/GenBank/DDBJ databases">
        <title>Sequencing the genomes of 1000 actinobacteria strains.</title>
        <authorList>
            <person name="Klenk H.-P."/>
        </authorList>
    </citation>
    <scope>NUCLEOTIDE SEQUENCE [LARGE SCALE GENOMIC DNA]</scope>
    <source>
        <strain evidence="6 7">DSM 41654</strain>
    </source>
</reference>
<dbReference type="InterPro" id="IPR036661">
    <property type="entry name" value="Luciferase-like_sf"/>
</dbReference>
<evidence type="ECO:0000313" key="6">
    <source>
        <dbReference type="EMBL" id="MBB4921556.1"/>
    </source>
</evidence>
<dbReference type="RefSeq" id="WP_184933867.1">
    <property type="nucleotide sequence ID" value="NZ_JACHJV010000001.1"/>
</dbReference>
<evidence type="ECO:0000259" key="5">
    <source>
        <dbReference type="Pfam" id="PF00296"/>
    </source>
</evidence>
<keyword evidence="1" id="KW-0285">Flavoprotein</keyword>
<dbReference type="Gene3D" id="3.20.20.30">
    <property type="entry name" value="Luciferase-like domain"/>
    <property type="match status" value="1"/>
</dbReference>
<dbReference type="Pfam" id="PF00296">
    <property type="entry name" value="Bac_luciferase"/>
    <property type="match status" value="1"/>
</dbReference>
<evidence type="ECO:0000256" key="3">
    <source>
        <dbReference type="ARBA" id="ARBA00023002"/>
    </source>
</evidence>
<gene>
    <name evidence="6" type="ORF">FHR34_000549</name>
</gene>
<dbReference type="GO" id="GO:0008726">
    <property type="term" value="F:alkanesulfonate monooxygenase activity"/>
    <property type="evidence" value="ECO:0007669"/>
    <property type="project" value="TreeGrafter"/>
</dbReference>
<evidence type="ECO:0000313" key="7">
    <source>
        <dbReference type="Proteomes" id="UP000540506"/>
    </source>
</evidence>
<dbReference type="SUPFAM" id="SSF51679">
    <property type="entry name" value="Bacterial luciferase-like"/>
    <property type="match status" value="1"/>
</dbReference>
<feature type="domain" description="Luciferase-like" evidence="5">
    <location>
        <begin position="21"/>
        <end position="269"/>
    </location>
</feature>
<dbReference type="GO" id="GO:0046306">
    <property type="term" value="P:alkanesulfonate catabolic process"/>
    <property type="evidence" value="ECO:0007669"/>
    <property type="project" value="TreeGrafter"/>
</dbReference>
<dbReference type="EMBL" id="JACHJV010000001">
    <property type="protein sequence ID" value="MBB4921556.1"/>
    <property type="molecule type" value="Genomic_DNA"/>
</dbReference>
<comment type="caution">
    <text evidence="6">The sequence shown here is derived from an EMBL/GenBank/DDBJ whole genome shotgun (WGS) entry which is preliminary data.</text>
</comment>
<protein>
    <submittedName>
        <fullName evidence="6">Putative F420-dependent oxidoreductase</fullName>
    </submittedName>
</protein>
<keyword evidence="7" id="KW-1185">Reference proteome</keyword>
<keyword evidence="2" id="KW-0288">FMN</keyword>
<keyword evidence="3" id="KW-0560">Oxidoreductase</keyword>
<dbReference type="InterPro" id="IPR011251">
    <property type="entry name" value="Luciferase-like_dom"/>
</dbReference>
<dbReference type="PANTHER" id="PTHR42847:SF4">
    <property type="entry name" value="ALKANESULFONATE MONOOXYGENASE-RELATED"/>
    <property type="match status" value="1"/>
</dbReference>
<dbReference type="InterPro" id="IPR050172">
    <property type="entry name" value="SsuD_RutA_monooxygenase"/>
</dbReference>
<dbReference type="InterPro" id="IPR019923">
    <property type="entry name" value="Lucif-like_OxRdtase_MSMEG_2516"/>
</dbReference>
<dbReference type="PANTHER" id="PTHR42847">
    <property type="entry name" value="ALKANESULFONATE MONOOXYGENASE"/>
    <property type="match status" value="1"/>
</dbReference>
<dbReference type="NCBIfam" id="TIGR03621">
    <property type="entry name" value="F420_MSMEG_2516"/>
    <property type="match status" value="1"/>
</dbReference>
<sequence>MRNFRFGVNLVPSGGRSQWSESCRTAERLGYDVIAVPDHLGLQSPFLAMVAAAAVTERVRLTTFVLNSAFWNPVLLARDLLTAHELTDGRVEAGLGTGYVRNEFELAGLDWGTAGSRVGRLAETATALRGLLAEPRAIGFTRPAQTPPLMIGGNGDRVLRLAARQADIVSFSGHVLVAGSKRGTMQKIDAEAMDERVAFFTAAAGPRAAEVERNVLVQTVLVTDDRRAAAATARRRIPHLSAEQILRTPTLLIGTAEEIAADLLARRERHGFSYVSVREHDMATFAPVIELLTGR</sequence>
<accession>A0A7W7VSU1</accession>
<organism evidence="6 7">
    <name type="scientific">Kitasatospora kifunensis</name>
    <name type="common">Streptomyces kifunensis</name>
    <dbReference type="NCBI Taxonomy" id="58351"/>
    <lineage>
        <taxon>Bacteria</taxon>
        <taxon>Bacillati</taxon>
        <taxon>Actinomycetota</taxon>
        <taxon>Actinomycetes</taxon>
        <taxon>Kitasatosporales</taxon>
        <taxon>Streptomycetaceae</taxon>
        <taxon>Kitasatospora</taxon>
    </lineage>
</organism>
<keyword evidence="4" id="KW-0503">Monooxygenase</keyword>
<proteinExistence type="predicted"/>